<keyword evidence="3" id="KW-1133">Transmembrane helix</keyword>
<evidence type="ECO:0000256" key="3">
    <source>
        <dbReference type="SAM" id="Phobius"/>
    </source>
</evidence>
<feature type="transmembrane region" description="Helical" evidence="3">
    <location>
        <begin position="19"/>
        <end position="42"/>
    </location>
</feature>
<sequence>MAGEQSGVRHRTRHSRRRVLIGVTAGAVAVATGTGLGITAAVTAESDEGGPGAGAYRGATDEIVRGDLTGSTTASGTLRFAGGRTITSAGGGILTELPAPGSAVRLGDRLYAVDNVPVFLLRGKVPAWREFAIGMDDGPDVRALEESLRELGLFDGEPGERFTWATANAVVAWQRDNGLDPTGRLPLGSVVFAGDDLRIGSLTAQVGDRVGPGASLFETTGTTQVVDVDLRLADQRHAVPDTEVHLRLPDGTETEGTISSVGTPTERDSPGGGGETVVPVVITLADPAVTESFQEASVTVDIPSEQREDVLSVPVGALLALDARRFGVEVVDADGRTRRIPVTTGLFAGGRVEISGNGVRAGQRVVVPSR</sequence>
<organism evidence="5 6">
    <name type="scientific">Saccharomonospora piscinae</name>
    <dbReference type="NCBI Taxonomy" id="687388"/>
    <lineage>
        <taxon>Bacteria</taxon>
        <taxon>Bacillati</taxon>
        <taxon>Actinomycetota</taxon>
        <taxon>Actinomycetes</taxon>
        <taxon>Pseudonocardiales</taxon>
        <taxon>Pseudonocardiaceae</taxon>
        <taxon>Saccharomonospora</taxon>
    </lineage>
</organism>
<feature type="compositionally biased region" description="Polar residues" evidence="2">
    <location>
        <begin position="254"/>
        <end position="263"/>
    </location>
</feature>
<dbReference type="InterPro" id="IPR006311">
    <property type="entry name" value="TAT_signal"/>
</dbReference>
<evidence type="ECO:0000256" key="1">
    <source>
        <dbReference type="ARBA" id="ARBA00022448"/>
    </source>
</evidence>
<dbReference type="GO" id="GO:0030313">
    <property type="term" value="C:cell envelope"/>
    <property type="evidence" value="ECO:0007669"/>
    <property type="project" value="TreeGrafter"/>
</dbReference>
<dbReference type="Proteomes" id="UP000192591">
    <property type="component" value="Unassembled WGS sequence"/>
</dbReference>
<keyword evidence="6" id="KW-1185">Reference proteome</keyword>
<feature type="domain" description="Peptidoglycan binding-like" evidence="4">
    <location>
        <begin position="138"/>
        <end position="185"/>
    </location>
</feature>
<keyword evidence="3" id="KW-0472">Membrane</keyword>
<evidence type="ECO:0000313" key="5">
    <source>
        <dbReference type="EMBL" id="OQO93622.1"/>
    </source>
</evidence>
<name>A0A1V9A909_SACPI</name>
<dbReference type="InterPro" id="IPR036366">
    <property type="entry name" value="PGBDSf"/>
</dbReference>
<dbReference type="GO" id="GO:0060003">
    <property type="term" value="P:copper ion export"/>
    <property type="evidence" value="ECO:0007669"/>
    <property type="project" value="TreeGrafter"/>
</dbReference>
<dbReference type="InterPro" id="IPR051909">
    <property type="entry name" value="MFP_Cation_Efflux"/>
</dbReference>
<dbReference type="Pfam" id="PF01471">
    <property type="entry name" value="PG_binding_1"/>
    <property type="match status" value="1"/>
</dbReference>
<feature type="region of interest" description="Disordered" evidence="2">
    <location>
        <begin position="249"/>
        <end position="273"/>
    </location>
</feature>
<dbReference type="InterPro" id="IPR002477">
    <property type="entry name" value="Peptidoglycan-bd-like"/>
</dbReference>
<dbReference type="Gene3D" id="2.40.420.20">
    <property type="match status" value="1"/>
</dbReference>
<dbReference type="Gene3D" id="1.10.101.10">
    <property type="entry name" value="PGBD-like superfamily/PGBD"/>
    <property type="match status" value="1"/>
</dbReference>
<dbReference type="EMBL" id="MWIH01000003">
    <property type="protein sequence ID" value="OQO93622.1"/>
    <property type="molecule type" value="Genomic_DNA"/>
</dbReference>
<evidence type="ECO:0000313" key="6">
    <source>
        <dbReference type="Proteomes" id="UP000192591"/>
    </source>
</evidence>
<dbReference type="RefSeq" id="WP_081190588.1">
    <property type="nucleotide sequence ID" value="NZ_MWIH01000003.1"/>
</dbReference>
<evidence type="ECO:0000259" key="4">
    <source>
        <dbReference type="Pfam" id="PF01471"/>
    </source>
</evidence>
<dbReference type="InterPro" id="IPR036365">
    <property type="entry name" value="PGBD-like_sf"/>
</dbReference>
<dbReference type="PROSITE" id="PS51318">
    <property type="entry name" value="TAT"/>
    <property type="match status" value="1"/>
</dbReference>
<dbReference type="SUPFAM" id="SSF47090">
    <property type="entry name" value="PGBD-like"/>
    <property type="match status" value="1"/>
</dbReference>
<comment type="caution">
    <text evidence="5">The sequence shown here is derived from an EMBL/GenBank/DDBJ whole genome shotgun (WGS) entry which is preliminary data.</text>
</comment>
<proteinExistence type="predicted"/>
<dbReference type="AlphaFoldDB" id="A0A1V9A909"/>
<gene>
    <name evidence="5" type="ORF">B1813_03490</name>
</gene>
<evidence type="ECO:0000256" key="2">
    <source>
        <dbReference type="SAM" id="MobiDB-lite"/>
    </source>
</evidence>
<dbReference type="GO" id="GO:0015679">
    <property type="term" value="P:plasma membrane copper ion transport"/>
    <property type="evidence" value="ECO:0007669"/>
    <property type="project" value="TreeGrafter"/>
</dbReference>
<accession>A0A1V9A909</accession>
<dbReference type="STRING" id="1962155.B1813_03490"/>
<reference evidence="5 6" key="1">
    <citation type="submission" date="2017-02" db="EMBL/GenBank/DDBJ databases">
        <title>Draft genome of Saccharomonospora sp. 154.</title>
        <authorList>
            <person name="Alonso-Carmona G.S."/>
            <person name="De La Haba R."/>
            <person name="Vera-Gargallo B."/>
            <person name="Sandoval-Trujillo A.H."/>
            <person name="Ramirez-Duran N."/>
            <person name="Ventosa A."/>
        </authorList>
    </citation>
    <scope>NUCLEOTIDE SEQUENCE [LARGE SCALE GENOMIC DNA]</scope>
    <source>
        <strain evidence="5 6">LRS4.154</strain>
    </source>
</reference>
<protein>
    <recommendedName>
        <fullName evidence="4">Peptidoglycan binding-like domain-containing protein</fullName>
    </recommendedName>
</protein>
<dbReference type="PANTHER" id="PTHR30097:SF4">
    <property type="entry name" value="SLR6042 PROTEIN"/>
    <property type="match status" value="1"/>
</dbReference>
<keyword evidence="1" id="KW-0813">Transport</keyword>
<keyword evidence="3" id="KW-0812">Transmembrane</keyword>
<dbReference type="PANTHER" id="PTHR30097">
    <property type="entry name" value="CATION EFFLUX SYSTEM PROTEIN CUSB"/>
    <property type="match status" value="1"/>
</dbReference>